<dbReference type="EMBL" id="CP003493">
    <property type="protein sequence ID" value="AFV89272.1"/>
    <property type="molecule type" value="Genomic_DNA"/>
</dbReference>
<organism evidence="1 2">
    <name type="scientific">Acidipropionibacterium acidipropionici (strain ATCC 4875 / DSM 20272 / JCM 6432 / NBRC 12425 / NCIMB 8070 / 4)</name>
    <name type="common">Propionibacterium acidipropionici</name>
    <dbReference type="NCBI Taxonomy" id="1171373"/>
    <lineage>
        <taxon>Bacteria</taxon>
        <taxon>Bacillati</taxon>
        <taxon>Actinomycetota</taxon>
        <taxon>Actinomycetes</taxon>
        <taxon>Propionibacteriales</taxon>
        <taxon>Propionibacteriaceae</taxon>
        <taxon>Acidipropionibacterium</taxon>
    </lineage>
</organism>
<dbReference type="STRING" id="1171373.PACID_14580"/>
<evidence type="ECO:0000313" key="1">
    <source>
        <dbReference type="EMBL" id="AFV89272.1"/>
    </source>
</evidence>
<dbReference type="PATRIC" id="fig|1171373.8.peg.1446"/>
<evidence type="ECO:0000313" key="2">
    <source>
        <dbReference type="Proteomes" id="UP000000214"/>
    </source>
</evidence>
<dbReference type="RefSeq" id="WP_015070179.1">
    <property type="nucleotide sequence ID" value="NC_019395.1"/>
</dbReference>
<name>K7S3V6_ACIA4</name>
<dbReference type="KEGG" id="pbo:PACID_14580"/>
<reference evidence="1 2" key="1">
    <citation type="journal article" date="2012" name="BMC Genomics">
        <title>The genome sequence of Propionibacterium acidipropionici provides insights into its biotechnological and industrial potential.</title>
        <authorList>
            <person name="Parizzi L.P."/>
            <person name="Grassi M.C."/>
            <person name="Llerena L.A."/>
            <person name="Carazzolle M.F."/>
            <person name="Queiroz V.L."/>
            <person name="Lunardi I."/>
            <person name="Zeidler A.F."/>
            <person name="Teixeira P.J."/>
            <person name="Mieczkowski P."/>
            <person name="Rincones J."/>
            <person name="Pereira G.A."/>
        </authorList>
    </citation>
    <scope>NUCLEOTIDE SEQUENCE [LARGE SCALE GENOMIC DNA]</scope>
    <source>
        <strain evidence="2">ATCC 4875 / DSM 20272 / JCM 6432 / NBRC 12425 / NCIMB 8070</strain>
    </source>
</reference>
<dbReference type="HOGENOM" id="CLU_2181533_0_0_11"/>
<protein>
    <submittedName>
        <fullName evidence="1">Uncharacterized protein</fullName>
    </submittedName>
</protein>
<gene>
    <name evidence="1" type="ordered locus">PACID_14580</name>
</gene>
<dbReference type="AlphaFoldDB" id="K7S3V6"/>
<proteinExistence type="predicted"/>
<accession>K7S3V6</accession>
<dbReference type="Proteomes" id="UP000000214">
    <property type="component" value="Chromosome"/>
</dbReference>
<sequence length="109" mass="11634">MIGEKTGNYIRSIVATMIVAHQMGEDLGPRGWTVDDDEGVTLAMVSTPDAGRVALQPAMVIATVGGRHRIQTLDGAQVIEAPTTEEGWDELEAAITATLTAAAESRWDR</sequence>